<dbReference type="EMBL" id="CDMZ01000185">
    <property type="protein sequence ID" value="CEM08715.1"/>
    <property type="molecule type" value="Genomic_DNA"/>
</dbReference>
<accession>A0A0G4F937</accession>
<reference evidence="2" key="1">
    <citation type="submission" date="2014-11" db="EMBL/GenBank/DDBJ databases">
        <authorList>
            <person name="Otto D Thomas"/>
            <person name="Naeem Raeece"/>
        </authorList>
    </citation>
    <scope>NUCLEOTIDE SEQUENCE</scope>
</reference>
<evidence type="ECO:0000256" key="1">
    <source>
        <dbReference type="SAM" id="MobiDB-lite"/>
    </source>
</evidence>
<sequence>MTLEESKKWTAFLRGYDKTLLTAKKDKKKSEELAELDRWFSEVLPESISSRTPPSMNKDELVKLMEWKLQRGKFRPLMNKLKANGEDTVRMCTTEAFGILESLPLSLPGDLRGGGKKGGKAVELSDKVIASVVSKTVKALKVLTQMKAVGPATASAIACAYRADVIPFFSDELAATACKSTKLQYNLKEYEEIQAFALRLCGRLLMAPPGAGDAGPSTGPSSSSSPSSGFPSASWDCRAVERAVWVSVRASSVGEDCGPGPSVRGASGSEATLSSGGAAGRGKGKKRGSEAVSGDGSEPSKSLKTKGKGKGPVVEIDDD</sequence>
<dbReference type="PANTHER" id="PTHR21521">
    <property type="entry name" value="AMUN, ISOFORM A"/>
    <property type="match status" value="1"/>
</dbReference>
<organism evidence="2">
    <name type="scientific">Chromera velia CCMP2878</name>
    <dbReference type="NCBI Taxonomy" id="1169474"/>
    <lineage>
        <taxon>Eukaryota</taxon>
        <taxon>Sar</taxon>
        <taxon>Alveolata</taxon>
        <taxon>Colpodellida</taxon>
        <taxon>Chromeraceae</taxon>
        <taxon>Chromera</taxon>
    </lineage>
</organism>
<gene>
    <name evidence="2" type="ORF">Cvel_15658</name>
</gene>
<evidence type="ECO:0000313" key="2">
    <source>
        <dbReference type="EMBL" id="CEM08715.1"/>
    </source>
</evidence>
<protein>
    <submittedName>
        <fullName evidence="2">Uncharacterized protein</fullName>
    </submittedName>
</protein>
<dbReference type="VEuPathDB" id="CryptoDB:Cvel_15658"/>
<name>A0A0G4F937_9ALVE</name>
<proteinExistence type="predicted"/>
<dbReference type="AlphaFoldDB" id="A0A0G4F937"/>
<feature type="region of interest" description="Disordered" evidence="1">
    <location>
        <begin position="211"/>
        <end position="231"/>
    </location>
</feature>
<feature type="region of interest" description="Disordered" evidence="1">
    <location>
        <begin position="252"/>
        <end position="319"/>
    </location>
</feature>
<dbReference type="PANTHER" id="PTHR21521:SF0">
    <property type="entry name" value="AMUN, ISOFORM A"/>
    <property type="match status" value="1"/>
</dbReference>